<name>A0A9N9UY65_9HYPO</name>
<feature type="region of interest" description="Disordered" evidence="1">
    <location>
        <begin position="182"/>
        <end position="205"/>
    </location>
</feature>
<gene>
    <name evidence="2" type="ORF">CBYS24578_00001894</name>
</gene>
<reference evidence="3" key="1">
    <citation type="submission" date="2019-06" db="EMBL/GenBank/DDBJ databases">
        <authorList>
            <person name="Broberg M."/>
        </authorList>
    </citation>
    <scope>NUCLEOTIDE SEQUENCE [LARGE SCALE GENOMIC DNA]</scope>
</reference>
<comment type="caution">
    <text evidence="2">The sequence shown here is derived from an EMBL/GenBank/DDBJ whole genome shotgun (WGS) entry which is preliminary data.</text>
</comment>
<dbReference type="EMBL" id="CABFNO020001560">
    <property type="protein sequence ID" value="CAH0002203.1"/>
    <property type="molecule type" value="Genomic_DNA"/>
</dbReference>
<evidence type="ECO:0000313" key="3">
    <source>
        <dbReference type="Proteomes" id="UP000754883"/>
    </source>
</evidence>
<feature type="region of interest" description="Disordered" evidence="1">
    <location>
        <begin position="222"/>
        <end position="272"/>
    </location>
</feature>
<proteinExistence type="predicted"/>
<keyword evidence="3" id="KW-1185">Reference proteome</keyword>
<dbReference type="OrthoDB" id="10577041at2759"/>
<evidence type="ECO:0000256" key="1">
    <source>
        <dbReference type="SAM" id="MobiDB-lite"/>
    </source>
</evidence>
<accession>A0A9N9UY65</accession>
<dbReference type="Proteomes" id="UP000754883">
    <property type="component" value="Unassembled WGS sequence"/>
</dbReference>
<organism evidence="2 3">
    <name type="scientific">Clonostachys byssicola</name>
    <dbReference type="NCBI Taxonomy" id="160290"/>
    <lineage>
        <taxon>Eukaryota</taxon>
        <taxon>Fungi</taxon>
        <taxon>Dikarya</taxon>
        <taxon>Ascomycota</taxon>
        <taxon>Pezizomycotina</taxon>
        <taxon>Sordariomycetes</taxon>
        <taxon>Hypocreomycetidae</taxon>
        <taxon>Hypocreales</taxon>
        <taxon>Bionectriaceae</taxon>
        <taxon>Clonostachys</taxon>
    </lineage>
</organism>
<sequence>MTSKYIEQRTVRAFKDLRPWERSRFRQNQEDFYLPNEEGYYPGDAFLIRHLENNKGNDVISIDNAFSSFPSGAGRRHTPHTKPGGDNLIPETISKDSTAGQEANFAHLLAELGKKNTARFIPDIEAQMGQRPEIFLRDDSGSMFLDAQMHSKPVVSEARRREISVGPIDFESRREHIRLKYSKSLKESQAKKARQRAAEKRLKEMDEAAKAEAVTEAATKASMVLETQESPGKKTLASVPERTYSRSDSLTSDAESDASSFDNNNNNNNKYSSDKVVRKEYIRATNEHRDYGVLFRRAQLSEQDQYESDYKENPSEPLDPYDRITGRGGLLGSTMTPDQGVAARKAMISEFLSPPKILPSTNLFFLLLSPAFV</sequence>
<protein>
    <submittedName>
        <fullName evidence="2">Uncharacterized protein</fullName>
    </submittedName>
</protein>
<feature type="compositionally biased region" description="Polar residues" evidence="1">
    <location>
        <begin position="246"/>
        <end position="262"/>
    </location>
</feature>
<feature type="compositionally biased region" description="Basic and acidic residues" evidence="1">
    <location>
        <begin position="308"/>
        <end position="325"/>
    </location>
</feature>
<feature type="region of interest" description="Disordered" evidence="1">
    <location>
        <begin position="303"/>
        <end position="336"/>
    </location>
</feature>
<evidence type="ECO:0000313" key="2">
    <source>
        <dbReference type="EMBL" id="CAH0002203.1"/>
    </source>
</evidence>
<feature type="compositionally biased region" description="Basic and acidic residues" evidence="1">
    <location>
        <begin position="184"/>
        <end position="205"/>
    </location>
</feature>
<reference evidence="2 3" key="2">
    <citation type="submission" date="2021-10" db="EMBL/GenBank/DDBJ databases">
        <authorList>
            <person name="Piombo E."/>
        </authorList>
    </citation>
    <scope>NUCLEOTIDE SEQUENCE [LARGE SCALE GENOMIC DNA]</scope>
</reference>
<dbReference type="AlphaFoldDB" id="A0A9N9UY65"/>